<organism evidence="2 3">
    <name type="scientific">Gregarina niphandrodes</name>
    <name type="common">Septate eugregarine</name>
    <dbReference type="NCBI Taxonomy" id="110365"/>
    <lineage>
        <taxon>Eukaryota</taxon>
        <taxon>Sar</taxon>
        <taxon>Alveolata</taxon>
        <taxon>Apicomplexa</taxon>
        <taxon>Conoidasida</taxon>
        <taxon>Gregarinasina</taxon>
        <taxon>Eugregarinorida</taxon>
        <taxon>Gregarinidae</taxon>
        <taxon>Gregarina</taxon>
    </lineage>
</organism>
<accession>A0A023B1F8</accession>
<reference evidence="2" key="1">
    <citation type="submission" date="2013-12" db="EMBL/GenBank/DDBJ databases">
        <authorList>
            <person name="Omoto C.K."/>
            <person name="Sibley D."/>
            <person name="Venepally P."/>
            <person name="Hadjithomas M."/>
            <person name="Karamycheva S."/>
            <person name="Brunk B."/>
            <person name="Roos D."/>
            <person name="Caler E."/>
            <person name="Lorenzi H."/>
        </authorList>
    </citation>
    <scope>NUCLEOTIDE SEQUENCE</scope>
</reference>
<feature type="region of interest" description="Disordered" evidence="1">
    <location>
        <begin position="1"/>
        <end position="22"/>
    </location>
</feature>
<evidence type="ECO:0000313" key="3">
    <source>
        <dbReference type="Proteomes" id="UP000019763"/>
    </source>
</evidence>
<dbReference type="GeneID" id="22914671"/>
<feature type="compositionally biased region" description="Basic and acidic residues" evidence="1">
    <location>
        <begin position="10"/>
        <end position="21"/>
    </location>
</feature>
<evidence type="ECO:0000313" key="2">
    <source>
        <dbReference type="EMBL" id="EZG46740.1"/>
    </source>
</evidence>
<protein>
    <submittedName>
        <fullName evidence="2">Uncharacterized protein</fullName>
    </submittedName>
</protein>
<feature type="region of interest" description="Disordered" evidence="1">
    <location>
        <begin position="195"/>
        <end position="288"/>
    </location>
</feature>
<keyword evidence="3" id="KW-1185">Reference proteome</keyword>
<dbReference type="EMBL" id="AFNH02000991">
    <property type="protein sequence ID" value="EZG46740.1"/>
    <property type="molecule type" value="Genomic_DNA"/>
</dbReference>
<dbReference type="Proteomes" id="UP000019763">
    <property type="component" value="Unassembled WGS sequence"/>
</dbReference>
<evidence type="ECO:0000256" key="1">
    <source>
        <dbReference type="SAM" id="MobiDB-lite"/>
    </source>
</evidence>
<sequence length="313" mass="35861">MNAQPEPPEPEPREPEPHVDEGVDISAANYEELIDGGNMAPEDDEVYNPLEGLTKSQKALQLMLNPEHKENNKSLWTQLFIPSLTNINDIDFLKAELGDDPRNPDAPYLEWYNQLLFQQRAYLQTAFEEPTALPVLSKRVANYLRINKATKLTWRQQWIDEYTKYLEHVKKAESGNAERAKQEALEKRKRKLELMRQHEATDAPYDEPDEYMASDESPKQGCHHRVNSEDTYAEGNTRADTRTSAGVQGVDPRPNFSREHQNPSPTEEPGRPNSGCNGEQGVNVDEVPDLEELRRAALLKRQERLKTKRHLAP</sequence>
<dbReference type="RefSeq" id="XP_011132249.1">
    <property type="nucleotide sequence ID" value="XM_011133947.1"/>
</dbReference>
<name>A0A023B1F8_GRENI</name>
<gene>
    <name evidence="2" type="ORF">GNI_133080</name>
</gene>
<feature type="compositionally biased region" description="Acidic residues" evidence="1">
    <location>
        <begin position="204"/>
        <end position="213"/>
    </location>
</feature>
<dbReference type="VEuPathDB" id="CryptoDB:GNI_133080"/>
<comment type="caution">
    <text evidence="2">The sequence shown here is derived from an EMBL/GenBank/DDBJ whole genome shotgun (WGS) entry which is preliminary data.</text>
</comment>
<dbReference type="AlphaFoldDB" id="A0A023B1F8"/>
<proteinExistence type="predicted"/>